<sequence length="211" mass="22862">MLVVRNFSLQAGERQLIDDLSFEVNEGDILTIMGASGIGKSSLLSYISGTTPPALKANGTLLLNDIELVSKPPHKRDVGLMQQSPLLFPHMTIAENLLFAVPSHYSTKSRKQKVMDAINDLELQGHEEALPNTLSGGQQARAALLRTLLSEPKCLLIDEPFSKLDATLRATTRTFVKEKVKHAGIPAILVTHDPEDAESMGGAIIHLSHPG</sequence>
<dbReference type="PROSITE" id="PS00211">
    <property type="entry name" value="ABC_TRANSPORTER_1"/>
    <property type="match status" value="1"/>
</dbReference>
<dbReference type="InterPro" id="IPR050093">
    <property type="entry name" value="ABC_SmlMolc_Importer"/>
</dbReference>
<keyword evidence="2" id="KW-0547">Nucleotide-binding</keyword>
<keyword evidence="1" id="KW-0813">Transport</keyword>
<dbReference type="PROSITE" id="PS50893">
    <property type="entry name" value="ABC_TRANSPORTER_2"/>
    <property type="match status" value="1"/>
</dbReference>
<dbReference type="RefSeq" id="WP_013661042.1">
    <property type="nucleotide sequence ID" value="NC_015276.1"/>
</dbReference>
<proteinExistence type="predicted"/>
<dbReference type="InterPro" id="IPR003439">
    <property type="entry name" value="ABC_transporter-like_ATP-bd"/>
</dbReference>
<dbReference type="AlphaFoldDB" id="F2K259"/>
<dbReference type="HOGENOM" id="CLU_000604_1_22_6"/>
<gene>
    <name evidence="5" type="ordered locus">Marme_1884</name>
</gene>
<dbReference type="PATRIC" id="fig|717774.3.peg.1939"/>
<dbReference type="InterPro" id="IPR003593">
    <property type="entry name" value="AAA+_ATPase"/>
</dbReference>
<evidence type="ECO:0000313" key="6">
    <source>
        <dbReference type="Proteomes" id="UP000001062"/>
    </source>
</evidence>
<dbReference type="Gene3D" id="3.40.50.300">
    <property type="entry name" value="P-loop containing nucleotide triphosphate hydrolases"/>
    <property type="match status" value="1"/>
</dbReference>
<dbReference type="GO" id="GO:0005524">
    <property type="term" value="F:ATP binding"/>
    <property type="evidence" value="ECO:0007669"/>
    <property type="project" value="UniProtKB-KW"/>
</dbReference>
<evidence type="ECO:0000256" key="3">
    <source>
        <dbReference type="ARBA" id="ARBA00022840"/>
    </source>
</evidence>
<dbReference type="KEGG" id="mme:Marme_1884"/>
<protein>
    <submittedName>
        <fullName evidence="5">Fe(3+)-transporting ATPase</fullName>
    </submittedName>
</protein>
<evidence type="ECO:0000256" key="2">
    <source>
        <dbReference type="ARBA" id="ARBA00022741"/>
    </source>
</evidence>
<organism evidence="5 6">
    <name type="scientific">Marinomonas mediterranea (strain ATCC 700492 / JCM 21426 / NBRC 103028 / MMB-1)</name>
    <dbReference type="NCBI Taxonomy" id="717774"/>
    <lineage>
        <taxon>Bacteria</taxon>
        <taxon>Pseudomonadati</taxon>
        <taxon>Pseudomonadota</taxon>
        <taxon>Gammaproteobacteria</taxon>
        <taxon>Oceanospirillales</taxon>
        <taxon>Oceanospirillaceae</taxon>
        <taxon>Marinomonas</taxon>
    </lineage>
</organism>
<dbReference type="EMBL" id="CP002583">
    <property type="protein sequence ID" value="ADZ91137.1"/>
    <property type="molecule type" value="Genomic_DNA"/>
</dbReference>
<evidence type="ECO:0000256" key="1">
    <source>
        <dbReference type="ARBA" id="ARBA00022448"/>
    </source>
</evidence>
<dbReference type="STRING" id="717774.Marme_1884"/>
<name>F2K259_MARM1</name>
<dbReference type="Proteomes" id="UP000001062">
    <property type="component" value="Chromosome"/>
</dbReference>
<reference evidence="5 6" key="1">
    <citation type="journal article" date="2012" name="Stand. Genomic Sci.">
        <title>Complete genome sequence of the melanogenic marine bacterium Marinomonas mediterranea type strain (MMB-1(T)).</title>
        <authorList>
            <person name="Lucas-Elio P."/>
            <person name="Goodwin L."/>
            <person name="Woyke T."/>
            <person name="Pitluck S."/>
            <person name="Nolan M."/>
            <person name="Kyrpides N.C."/>
            <person name="Detter J.C."/>
            <person name="Copeland A."/>
            <person name="Teshima H."/>
            <person name="Bruce D."/>
            <person name="Detter C."/>
            <person name="Tapia R."/>
            <person name="Han S."/>
            <person name="Land M.L."/>
            <person name="Ivanova N."/>
            <person name="Mikhailova N."/>
            <person name="Johnston A.W."/>
            <person name="Sanchez-Amat A."/>
        </authorList>
    </citation>
    <scope>NUCLEOTIDE SEQUENCE [LARGE SCALE GENOMIC DNA]</scope>
    <source>
        <strain evidence="6">ATCC 700492 / JCM 21426 / NBRC 103028 / MMB-1</strain>
    </source>
</reference>
<accession>F2K259</accession>
<dbReference type="InterPro" id="IPR027417">
    <property type="entry name" value="P-loop_NTPase"/>
</dbReference>
<dbReference type="SMART" id="SM00382">
    <property type="entry name" value="AAA"/>
    <property type="match status" value="1"/>
</dbReference>
<keyword evidence="3" id="KW-0067">ATP-binding</keyword>
<keyword evidence="6" id="KW-1185">Reference proteome</keyword>
<evidence type="ECO:0000313" key="5">
    <source>
        <dbReference type="EMBL" id="ADZ91137.1"/>
    </source>
</evidence>
<feature type="domain" description="ABC transporter" evidence="4">
    <location>
        <begin position="2"/>
        <end position="211"/>
    </location>
</feature>
<dbReference type="OrthoDB" id="9802264at2"/>
<dbReference type="PANTHER" id="PTHR42781">
    <property type="entry name" value="SPERMIDINE/PUTRESCINE IMPORT ATP-BINDING PROTEIN POTA"/>
    <property type="match status" value="1"/>
</dbReference>
<dbReference type="SUPFAM" id="SSF52540">
    <property type="entry name" value="P-loop containing nucleoside triphosphate hydrolases"/>
    <property type="match status" value="1"/>
</dbReference>
<dbReference type="GO" id="GO:0016887">
    <property type="term" value="F:ATP hydrolysis activity"/>
    <property type="evidence" value="ECO:0007669"/>
    <property type="project" value="InterPro"/>
</dbReference>
<dbReference type="InterPro" id="IPR017871">
    <property type="entry name" value="ABC_transporter-like_CS"/>
</dbReference>
<dbReference type="PANTHER" id="PTHR42781:SF4">
    <property type="entry name" value="SPERMIDINE_PUTRESCINE IMPORT ATP-BINDING PROTEIN POTA"/>
    <property type="match status" value="1"/>
</dbReference>
<evidence type="ECO:0000259" key="4">
    <source>
        <dbReference type="PROSITE" id="PS50893"/>
    </source>
</evidence>
<dbReference type="eggNOG" id="COG4136">
    <property type="taxonomic scope" value="Bacteria"/>
</dbReference>
<dbReference type="Pfam" id="PF00005">
    <property type="entry name" value="ABC_tran"/>
    <property type="match status" value="1"/>
</dbReference>